<dbReference type="Proteomes" id="UP000182584">
    <property type="component" value="Unassembled WGS sequence"/>
</dbReference>
<keyword evidence="2" id="KW-1003">Cell membrane</keyword>
<accession>A0A1H9MHB1</accession>
<protein>
    <submittedName>
        <fullName evidence="7">Stage V sporulation protein B</fullName>
    </submittedName>
</protein>
<reference evidence="7 8" key="1">
    <citation type="submission" date="2016-10" db="EMBL/GenBank/DDBJ databases">
        <authorList>
            <person name="de Groot N.N."/>
        </authorList>
    </citation>
    <scope>NUCLEOTIDE SEQUENCE [LARGE SCALE GENOMIC DNA]</scope>
    <source>
        <strain evidence="7 8">AR40</strain>
    </source>
</reference>
<organism evidence="7 8">
    <name type="scientific">Butyrivibrio fibrisolvens</name>
    <dbReference type="NCBI Taxonomy" id="831"/>
    <lineage>
        <taxon>Bacteria</taxon>
        <taxon>Bacillati</taxon>
        <taxon>Bacillota</taxon>
        <taxon>Clostridia</taxon>
        <taxon>Lachnospirales</taxon>
        <taxon>Lachnospiraceae</taxon>
        <taxon>Butyrivibrio</taxon>
    </lineage>
</organism>
<dbReference type="OrthoDB" id="9775950at2"/>
<feature type="transmembrane region" description="Helical" evidence="6">
    <location>
        <begin position="159"/>
        <end position="178"/>
    </location>
</feature>
<evidence type="ECO:0000256" key="3">
    <source>
        <dbReference type="ARBA" id="ARBA00022692"/>
    </source>
</evidence>
<feature type="transmembrane region" description="Helical" evidence="6">
    <location>
        <begin position="377"/>
        <end position="398"/>
    </location>
</feature>
<dbReference type="InterPro" id="IPR002797">
    <property type="entry name" value="Polysacc_synth"/>
</dbReference>
<dbReference type="PANTHER" id="PTHR30250">
    <property type="entry name" value="PST FAMILY PREDICTED COLANIC ACID TRANSPORTER"/>
    <property type="match status" value="1"/>
</dbReference>
<feature type="transmembrane region" description="Helical" evidence="6">
    <location>
        <begin position="467"/>
        <end position="490"/>
    </location>
</feature>
<dbReference type="eggNOG" id="COG2244">
    <property type="taxonomic scope" value="Bacteria"/>
</dbReference>
<dbReference type="InterPro" id="IPR050833">
    <property type="entry name" value="Poly_Biosynth_Transport"/>
</dbReference>
<feature type="transmembrane region" description="Helical" evidence="6">
    <location>
        <begin position="50"/>
        <end position="69"/>
    </location>
</feature>
<feature type="transmembrane region" description="Helical" evidence="6">
    <location>
        <begin position="434"/>
        <end position="455"/>
    </location>
</feature>
<dbReference type="InterPro" id="IPR024923">
    <property type="entry name" value="PG_synth_SpoVB"/>
</dbReference>
<gene>
    <name evidence="7" type="ORF">SAMN04487884_103107</name>
</gene>
<evidence type="ECO:0000256" key="1">
    <source>
        <dbReference type="ARBA" id="ARBA00004651"/>
    </source>
</evidence>
<evidence type="ECO:0000256" key="2">
    <source>
        <dbReference type="ARBA" id="ARBA00022475"/>
    </source>
</evidence>
<dbReference type="PANTHER" id="PTHR30250:SF21">
    <property type="entry name" value="LIPID II FLIPPASE MURJ"/>
    <property type="match status" value="1"/>
</dbReference>
<comment type="subcellular location">
    <subcellularLocation>
        <location evidence="1">Cell membrane</location>
        <topology evidence="1">Multi-pass membrane protein</topology>
    </subcellularLocation>
</comment>
<feature type="transmembrane region" description="Helical" evidence="6">
    <location>
        <begin position="120"/>
        <end position="138"/>
    </location>
</feature>
<feature type="transmembrane region" description="Helical" evidence="6">
    <location>
        <begin position="338"/>
        <end position="357"/>
    </location>
</feature>
<dbReference type="AlphaFoldDB" id="A0A1H9MHB1"/>
<dbReference type="Pfam" id="PF01943">
    <property type="entry name" value="Polysacc_synt"/>
    <property type="match status" value="1"/>
</dbReference>
<evidence type="ECO:0000313" key="8">
    <source>
        <dbReference type="Proteomes" id="UP000182584"/>
    </source>
</evidence>
<name>A0A1H9MHB1_BUTFI</name>
<feature type="transmembrane region" description="Helical" evidence="6">
    <location>
        <begin position="12"/>
        <end position="30"/>
    </location>
</feature>
<feature type="transmembrane region" description="Helical" evidence="6">
    <location>
        <begin position="198"/>
        <end position="220"/>
    </location>
</feature>
<sequence>MAEKGSNGILKQAGILAAAGIVVRIIGLLYKSPLTSIIGDEGNGYYNAAYNWYITALMIASYSIPSAISKVMSQKFALGQYKSAQKLFRCALVFVGISGTICGVLLMAMSRFLVGEGGAYVLRVFGPTVLLYGPLGVLRGYFQANRTMVPTSISQIAEQIINAVVSILAAFLLTNYAVSKLAANPDSGVNPAIYGAAGSALGTGAGVLTALLFMMFVYYLNRNRVKKQMDRDHGAVDDTATILFQIIAVVVPFLFSTLLYNITPNINQKIFYAFMMNVRGLGESETASLYGVYAGKALTITTIPIAMASAMASAMIPSISAKFIKGQRDEANAIATKVIRVSMLVAIPSALGLIALARPVTMILFPQRGSLDQAAMLLSVLSLTVIFYSQSTITNSVLQGTGRLFVPVINALIALALQTAILIVILSVTPLDNMSLVITRVIYAFILFVLNDISCRKRLGLNLDTKAIYIMPAVAAVVMGVAAFAVYFVLTIPFGGMAEVGYFVNLIATVIAIGIGALTYASVLIKSGTITEEVLRSLPKGYKLIPILKKVKLL</sequence>
<feature type="transmembrane region" description="Helical" evidence="6">
    <location>
        <begin position="241"/>
        <end position="262"/>
    </location>
</feature>
<feature type="transmembrane region" description="Helical" evidence="6">
    <location>
        <begin position="90"/>
        <end position="114"/>
    </location>
</feature>
<proteinExistence type="predicted"/>
<feature type="transmembrane region" description="Helical" evidence="6">
    <location>
        <begin position="405"/>
        <end position="428"/>
    </location>
</feature>
<dbReference type="GO" id="GO:0005886">
    <property type="term" value="C:plasma membrane"/>
    <property type="evidence" value="ECO:0007669"/>
    <property type="project" value="UniProtKB-SubCell"/>
</dbReference>
<keyword evidence="4 6" id="KW-1133">Transmembrane helix</keyword>
<dbReference type="CDD" id="cd13124">
    <property type="entry name" value="MATE_SpoVB_like"/>
    <property type="match status" value="1"/>
</dbReference>
<dbReference type="PIRSF" id="PIRSF038958">
    <property type="entry name" value="PG_synth_SpoVB"/>
    <property type="match status" value="1"/>
</dbReference>
<dbReference type="EMBL" id="FOGJ01000003">
    <property type="protein sequence ID" value="SER23106.1"/>
    <property type="molecule type" value="Genomic_DNA"/>
</dbReference>
<keyword evidence="5 6" id="KW-0472">Membrane</keyword>
<feature type="transmembrane region" description="Helical" evidence="6">
    <location>
        <begin position="502"/>
        <end position="525"/>
    </location>
</feature>
<evidence type="ECO:0000256" key="5">
    <source>
        <dbReference type="ARBA" id="ARBA00023136"/>
    </source>
</evidence>
<evidence type="ECO:0000256" key="6">
    <source>
        <dbReference type="SAM" id="Phobius"/>
    </source>
</evidence>
<keyword evidence="3 6" id="KW-0812">Transmembrane</keyword>
<evidence type="ECO:0000256" key="4">
    <source>
        <dbReference type="ARBA" id="ARBA00022989"/>
    </source>
</evidence>
<dbReference type="RefSeq" id="WP_074754325.1">
    <property type="nucleotide sequence ID" value="NZ_FOGJ01000003.1"/>
</dbReference>
<evidence type="ECO:0000313" key="7">
    <source>
        <dbReference type="EMBL" id="SER23106.1"/>
    </source>
</evidence>
<feature type="transmembrane region" description="Helical" evidence="6">
    <location>
        <begin position="297"/>
        <end position="317"/>
    </location>
</feature>